<feature type="compositionally biased region" description="Low complexity" evidence="4">
    <location>
        <begin position="695"/>
        <end position="716"/>
    </location>
</feature>
<keyword evidence="7" id="KW-1185">Reference proteome</keyword>
<accession>A0A162WKP2</accession>
<feature type="compositionally biased region" description="Low complexity" evidence="4">
    <location>
        <begin position="587"/>
        <end position="602"/>
    </location>
</feature>
<organism evidence="6 7">
    <name type="scientific">Phycomyces blakesleeanus (strain ATCC 8743b / DSM 1359 / FGSC 10004 / NBRC 33097 / NRRL 1555)</name>
    <dbReference type="NCBI Taxonomy" id="763407"/>
    <lineage>
        <taxon>Eukaryota</taxon>
        <taxon>Fungi</taxon>
        <taxon>Fungi incertae sedis</taxon>
        <taxon>Mucoromycota</taxon>
        <taxon>Mucoromycotina</taxon>
        <taxon>Mucoromycetes</taxon>
        <taxon>Mucorales</taxon>
        <taxon>Phycomycetaceae</taxon>
        <taxon>Phycomyces</taxon>
    </lineage>
</organism>
<dbReference type="STRING" id="763407.A0A162WKP2"/>
<dbReference type="RefSeq" id="XP_018286695.1">
    <property type="nucleotide sequence ID" value="XM_018436936.1"/>
</dbReference>
<feature type="region of interest" description="Disordered" evidence="4">
    <location>
        <begin position="353"/>
        <end position="374"/>
    </location>
</feature>
<evidence type="ECO:0000256" key="1">
    <source>
        <dbReference type="ARBA" id="ARBA00004245"/>
    </source>
</evidence>
<feature type="compositionally biased region" description="Polar residues" evidence="4">
    <location>
        <begin position="609"/>
        <end position="625"/>
    </location>
</feature>
<feature type="compositionally biased region" description="Polar residues" evidence="4">
    <location>
        <begin position="556"/>
        <end position="574"/>
    </location>
</feature>
<feature type="domain" description="GAR" evidence="5">
    <location>
        <begin position="770"/>
        <end position="864"/>
    </location>
</feature>
<feature type="region of interest" description="Disordered" evidence="4">
    <location>
        <begin position="479"/>
        <end position="753"/>
    </location>
</feature>
<dbReference type="Pfam" id="PF08580">
    <property type="entry name" value="KAR9"/>
    <property type="match status" value="1"/>
</dbReference>
<dbReference type="AlphaFoldDB" id="A0A162WKP2"/>
<proteinExistence type="predicted"/>
<evidence type="ECO:0000313" key="6">
    <source>
        <dbReference type="EMBL" id="OAD68655.1"/>
    </source>
</evidence>
<dbReference type="Proteomes" id="UP000077315">
    <property type="component" value="Unassembled WGS sequence"/>
</dbReference>
<feature type="compositionally biased region" description="Basic and acidic residues" evidence="4">
    <location>
        <begin position="483"/>
        <end position="502"/>
    </location>
</feature>
<dbReference type="Pfam" id="PF02187">
    <property type="entry name" value="GAS2"/>
    <property type="match status" value="1"/>
</dbReference>
<dbReference type="GO" id="GO:0005938">
    <property type="term" value="C:cell cortex"/>
    <property type="evidence" value="ECO:0007669"/>
    <property type="project" value="TreeGrafter"/>
</dbReference>
<gene>
    <name evidence="6" type="ORF">PHYBLDRAFT_173073</name>
</gene>
<dbReference type="GeneID" id="28997842"/>
<dbReference type="OrthoDB" id="5559380at2759"/>
<dbReference type="Gene3D" id="3.30.920.20">
    <property type="entry name" value="Gas2-like domain"/>
    <property type="match status" value="1"/>
</dbReference>
<dbReference type="GO" id="GO:0005816">
    <property type="term" value="C:spindle pole body"/>
    <property type="evidence" value="ECO:0007669"/>
    <property type="project" value="TreeGrafter"/>
</dbReference>
<feature type="compositionally biased region" description="Polar residues" evidence="4">
    <location>
        <begin position="504"/>
        <end position="525"/>
    </location>
</feature>
<name>A0A162WKP2_PHYB8</name>
<feature type="compositionally biased region" description="Low complexity" evidence="4">
    <location>
        <begin position="221"/>
        <end position="231"/>
    </location>
</feature>
<dbReference type="GO" id="GO:0051293">
    <property type="term" value="P:establishment of spindle localization"/>
    <property type="evidence" value="ECO:0007669"/>
    <property type="project" value="TreeGrafter"/>
</dbReference>
<evidence type="ECO:0000259" key="5">
    <source>
        <dbReference type="PROSITE" id="PS51460"/>
    </source>
</evidence>
<dbReference type="GO" id="GO:0030473">
    <property type="term" value="P:nuclear migration along microtubule"/>
    <property type="evidence" value="ECO:0007669"/>
    <property type="project" value="TreeGrafter"/>
</dbReference>
<dbReference type="InterPro" id="IPR003108">
    <property type="entry name" value="GAR_dom"/>
</dbReference>
<dbReference type="EMBL" id="KV440994">
    <property type="protein sequence ID" value="OAD68655.1"/>
    <property type="molecule type" value="Genomic_DNA"/>
</dbReference>
<evidence type="ECO:0000256" key="4">
    <source>
        <dbReference type="SAM" id="MobiDB-lite"/>
    </source>
</evidence>
<evidence type="ECO:0000256" key="2">
    <source>
        <dbReference type="ARBA" id="ARBA00022490"/>
    </source>
</evidence>
<dbReference type="InterPro" id="IPR013889">
    <property type="entry name" value="Karyogamy_KAR9"/>
</dbReference>
<dbReference type="SUPFAM" id="SSF143575">
    <property type="entry name" value="GAS2 domain-like"/>
    <property type="match status" value="1"/>
</dbReference>
<feature type="compositionally biased region" description="Low complexity" evidence="4">
    <location>
        <begin position="363"/>
        <end position="374"/>
    </location>
</feature>
<dbReference type="GO" id="GO:0008017">
    <property type="term" value="F:microtubule binding"/>
    <property type="evidence" value="ECO:0007669"/>
    <property type="project" value="InterPro"/>
</dbReference>
<dbReference type="PANTHER" id="PTHR37271">
    <property type="entry name" value="KARYOGAMY PROTEIN KAR9"/>
    <property type="match status" value="1"/>
</dbReference>
<dbReference type="InParanoid" id="A0A162WKP2"/>
<protein>
    <recommendedName>
        <fullName evidence="5">GAR domain-containing protein</fullName>
    </recommendedName>
</protein>
<comment type="subcellular location">
    <subcellularLocation>
        <location evidence="1">Cytoplasm</location>
        <location evidence="1">Cytoskeleton</location>
    </subcellularLocation>
</comment>
<feature type="region of interest" description="Disordered" evidence="4">
    <location>
        <begin position="197"/>
        <end position="233"/>
    </location>
</feature>
<dbReference type="PANTHER" id="PTHR37271:SF1">
    <property type="entry name" value="KARYOGAMY PROTEIN KAR9"/>
    <property type="match status" value="1"/>
</dbReference>
<evidence type="ECO:0000313" key="7">
    <source>
        <dbReference type="Proteomes" id="UP000077315"/>
    </source>
</evidence>
<dbReference type="GO" id="GO:0043332">
    <property type="term" value="C:mating projection tip"/>
    <property type="evidence" value="ECO:0007669"/>
    <property type="project" value="TreeGrafter"/>
</dbReference>
<sequence>MTSADADIPPEGSAPTEQDTMLDALCVLNLPDINTPALSHESSLEEFLDGFDAMAAEMNRWLETAHLTVFTIEQQVKQDIGHDTVRLEQTIDSVQPSIESLGDLVEVMQLKQDIPGLIERKRSVRVSITKLQSEWSGLQHFLSSVKKTIKDSTDRKDLLLLMETILLQVNDLSTLIFQFQERRHATAILYLPHEHETTDDGLMSSSSSVSSSSEQSRDYLQQSQQQQQQQQQRDDAILVEIDSKVVPLFHEVERVYGRMTSINNVDPNGVLSRKHRVVQERWESLRIEIDDLKYDLKEDRWLSVFSRVANQVESLIHKLEKTVVNCYAMIRQARDWQAAQAVLAMQTQPTKGILKTPKTDQQGTSVSSTSSSGSANGLVPVDYNKFRAVEKAFENKFKNSSSTINRMMASLGDGISKRPIPNASVVERHEAALNQWNQLKITMDDLRLRDLPDTERLLMFERPVSPAWSRFSDLSDKSQTSWKDMRYRSPEPNHNELFDYHRSGSATEVRSRSPYSYLSKRNPSPTYQPPYEEVRRGRSATPNSGTGRDSAMWRLANSNPSPVFGRTQQRTASPLSHARDPPMHLVSSALRPSASDSSSVGSPARRQTKSPVGSRVSTIPNSTSLWPIPSPTKSNHRQDSRPRSSLVPVRRAGTPSMIPRAKTPLGDRSASPCMIPRPRSSMARYPSGRPGQAQVVSPDHSPSHSSYLSVPDSSSHGPRVLHKKHSTPALMQRSASPFRQRQPAHTRYSSDEDERPMEIAFRDYPSYTPNLKDPLDVEVATIVNGSPIAIKCQRGPHGGGYYFGNELNPSLGGGKKLYTCKLMNYADRDRRNATGKMARNKVLVRVGGGWQDLEIFLLEHSNLMASDVVVRSFVHNNSSRSVWR</sequence>
<evidence type="ECO:0000256" key="3">
    <source>
        <dbReference type="ARBA" id="ARBA00023212"/>
    </source>
</evidence>
<reference evidence="7" key="1">
    <citation type="submission" date="2015-06" db="EMBL/GenBank/DDBJ databases">
        <title>Expansion of signal transduction pathways in fungi by whole-genome duplication.</title>
        <authorList>
            <consortium name="DOE Joint Genome Institute"/>
            <person name="Corrochano L.M."/>
            <person name="Kuo A."/>
            <person name="Marcet-Houben M."/>
            <person name="Polaino S."/>
            <person name="Salamov A."/>
            <person name="Villalobos J.M."/>
            <person name="Alvarez M.I."/>
            <person name="Avalos J."/>
            <person name="Benito E.P."/>
            <person name="Benoit I."/>
            <person name="Burger G."/>
            <person name="Camino L.P."/>
            <person name="Canovas D."/>
            <person name="Cerda-Olmedo E."/>
            <person name="Cheng J.-F."/>
            <person name="Dominguez A."/>
            <person name="Elias M."/>
            <person name="Eslava A.P."/>
            <person name="Glaser F."/>
            <person name="Grimwood J."/>
            <person name="Gutierrez G."/>
            <person name="Heitman J."/>
            <person name="Henrissat B."/>
            <person name="Iturriaga E.A."/>
            <person name="Lang B.F."/>
            <person name="Lavin J.L."/>
            <person name="Lee S."/>
            <person name="Li W."/>
            <person name="Lindquist E."/>
            <person name="Lopez-Garcia S."/>
            <person name="Luque E.M."/>
            <person name="Marcos A.T."/>
            <person name="Martin J."/>
            <person name="McCluskey K."/>
            <person name="Medina H.R."/>
            <person name="Miralles-Duran A."/>
            <person name="Miyazaki A."/>
            <person name="Munoz-Torres E."/>
            <person name="Oguiza J.A."/>
            <person name="Ohm R."/>
            <person name="Olmedo M."/>
            <person name="Orejas M."/>
            <person name="Ortiz-Castellanos L."/>
            <person name="Pisabarro A.G."/>
            <person name="Rodriguez-Romero J."/>
            <person name="Ruiz-Herrera J."/>
            <person name="Ruiz-Vazquez R."/>
            <person name="Sanz C."/>
            <person name="Schackwitz W."/>
            <person name="Schmutz J."/>
            <person name="Shahriari M."/>
            <person name="Shelest E."/>
            <person name="Silva-Franco F."/>
            <person name="Soanes D."/>
            <person name="Syed K."/>
            <person name="Tagua V.G."/>
            <person name="Talbot N.J."/>
            <person name="Thon M."/>
            <person name="De vries R.P."/>
            <person name="Wiebenga A."/>
            <person name="Yadav J.S."/>
            <person name="Braun E.L."/>
            <person name="Baker S."/>
            <person name="Garre V."/>
            <person name="Horwitz B."/>
            <person name="Torres-Martinez S."/>
            <person name="Idnurm A."/>
            <person name="Herrera-Estrella A."/>
            <person name="Gabaldon T."/>
            <person name="Grigoriev I.V."/>
        </authorList>
    </citation>
    <scope>NUCLEOTIDE SEQUENCE [LARGE SCALE GENOMIC DNA]</scope>
    <source>
        <strain evidence="7">NRRL 1555(-)</strain>
    </source>
</reference>
<keyword evidence="2" id="KW-0963">Cytoplasm</keyword>
<keyword evidence="3" id="KW-0206">Cytoskeleton</keyword>
<dbReference type="VEuPathDB" id="FungiDB:PHYBLDRAFT_173073"/>
<dbReference type="InterPro" id="IPR036534">
    <property type="entry name" value="GAR_dom_sf"/>
</dbReference>
<dbReference type="PROSITE" id="PS51460">
    <property type="entry name" value="GAR"/>
    <property type="match status" value="1"/>
</dbReference>
<feature type="compositionally biased region" description="Low complexity" evidence="4">
    <location>
        <begin position="204"/>
        <end position="213"/>
    </location>
</feature>